<dbReference type="HOGENOM" id="CLU_3031626_0_0_1"/>
<evidence type="ECO:0000313" key="1">
    <source>
        <dbReference type="Ensembl" id="ENSCINP00000034362.1"/>
    </source>
</evidence>
<sequence>MCSHSACNRDVGVEKHHLRNVTHGCCKISFMFGLDSGLTANIQEMRCLASELRET</sequence>
<reference evidence="1" key="2">
    <citation type="journal article" date="2008" name="Genome Biol.">
        <title>Improved genome assembly and evidence-based global gene model set for the chordate Ciona intestinalis: new insight into intron and operon populations.</title>
        <authorList>
            <person name="Satou Y."/>
            <person name="Mineta K."/>
            <person name="Ogasawara M."/>
            <person name="Sasakura Y."/>
            <person name="Shoguchi E."/>
            <person name="Ueno K."/>
            <person name="Yamada L."/>
            <person name="Matsumoto J."/>
            <person name="Wasserscheid J."/>
            <person name="Dewar K."/>
            <person name="Wiley G.B."/>
            <person name="Macmil S.L."/>
            <person name="Roe B.A."/>
            <person name="Zeller R.W."/>
            <person name="Hastings K.E."/>
            <person name="Lemaire P."/>
            <person name="Lindquist E."/>
            <person name="Endo T."/>
            <person name="Hotta K."/>
            <person name="Inaba K."/>
        </authorList>
    </citation>
    <scope>NUCLEOTIDE SEQUENCE [LARGE SCALE GENOMIC DNA]</scope>
    <source>
        <strain evidence="1">wild type</strain>
    </source>
</reference>
<organism evidence="1 2">
    <name type="scientific">Ciona intestinalis</name>
    <name type="common">Transparent sea squirt</name>
    <name type="synonym">Ascidia intestinalis</name>
    <dbReference type="NCBI Taxonomy" id="7719"/>
    <lineage>
        <taxon>Eukaryota</taxon>
        <taxon>Metazoa</taxon>
        <taxon>Chordata</taxon>
        <taxon>Tunicata</taxon>
        <taxon>Ascidiacea</taxon>
        <taxon>Phlebobranchia</taxon>
        <taxon>Cionidae</taxon>
        <taxon>Ciona</taxon>
    </lineage>
</organism>
<dbReference type="EMBL" id="EAAA01001175">
    <property type="status" value="NOT_ANNOTATED_CDS"/>
    <property type="molecule type" value="Genomic_DNA"/>
</dbReference>
<accession>H2XXH8</accession>
<protein>
    <submittedName>
        <fullName evidence="1">Uncharacterized protein</fullName>
    </submittedName>
</protein>
<dbReference type="Proteomes" id="UP000008144">
    <property type="component" value="Chromosome 14"/>
</dbReference>
<dbReference type="AlphaFoldDB" id="H2XXH8"/>
<evidence type="ECO:0000313" key="2">
    <source>
        <dbReference type="Proteomes" id="UP000008144"/>
    </source>
</evidence>
<reference evidence="2" key="1">
    <citation type="journal article" date="2002" name="Science">
        <title>The draft genome of Ciona intestinalis: insights into chordate and vertebrate origins.</title>
        <authorList>
            <person name="Dehal P."/>
            <person name="Satou Y."/>
            <person name="Campbell R.K."/>
            <person name="Chapman J."/>
            <person name="Degnan B."/>
            <person name="De Tomaso A."/>
            <person name="Davidson B."/>
            <person name="Di Gregorio A."/>
            <person name="Gelpke M."/>
            <person name="Goodstein D.M."/>
            <person name="Harafuji N."/>
            <person name="Hastings K.E."/>
            <person name="Ho I."/>
            <person name="Hotta K."/>
            <person name="Huang W."/>
            <person name="Kawashima T."/>
            <person name="Lemaire P."/>
            <person name="Martinez D."/>
            <person name="Meinertzhagen I.A."/>
            <person name="Necula S."/>
            <person name="Nonaka M."/>
            <person name="Putnam N."/>
            <person name="Rash S."/>
            <person name="Saiga H."/>
            <person name="Satake M."/>
            <person name="Terry A."/>
            <person name="Yamada L."/>
            <person name="Wang H.G."/>
            <person name="Awazu S."/>
            <person name="Azumi K."/>
            <person name="Boore J."/>
            <person name="Branno M."/>
            <person name="Chin-Bow S."/>
            <person name="DeSantis R."/>
            <person name="Doyle S."/>
            <person name="Francino P."/>
            <person name="Keys D.N."/>
            <person name="Haga S."/>
            <person name="Hayashi H."/>
            <person name="Hino K."/>
            <person name="Imai K.S."/>
            <person name="Inaba K."/>
            <person name="Kano S."/>
            <person name="Kobayashi K."/>
            <person name="Kobayashi M."/>
            <person name="Lee B.I."/>
            <person name="Makabe K.W."/>
            <person name="Manohar C."/>
            <person name="Matassi G."/>
            <person name="Medina M."/>
            <person name="Mochizuki Y."/>
            <person name="Mount S."/>
            <person name="Morishita T."/>
            <person name="Miura S."/>
            <person name="Nakayama A."/>
            <person name="Nishizaka S."/>
            <person name="Nomoto H."/>
            <person name="Ohta F."/>
            <person name="Oishi K."/>
            <person name="Rigoutsos I."/>
            <person name="Sano M."/>
            <person name="Sasaki A."/>
            <person name="Sasakura Y."/>
            <person name="Shoguchi E."/>
            <person name="Shin-i T."/>
            <person name="Spagnuolo A."/>
            <person name="Stainier D."/>
            <person name="Suzuki M.M."/>
            <person name="Tassy O."/>
            <person name="Takatori N."/>
            <person name="Tokuoka M."/>
            <person name="Yagi K."/>
            <person name="Yoshizaki F."/>
            <person name="Wada S."/>
            <person name="Zhang C."/>
            <person name="Hyatt P.D."/>
            <person name="Larimer F."/>
            <person name="Detter C."/>
            <person name="Doggett N."/>
            <person name="Glavina T."/>
            <person name="Hawkins T."/>
            <person name="Richardson P."/>
            <person name="Lucas S."/>
            <person name="Kohara Y."/>
            <person name="Levine M."/>
            <person name="Satoh N."/>
            <person name="Rokhsar D.S."/>
        </authorList>
    </citation>
    <scope>NUCLEOTIDE SEQUENCE [LARGE SCALE GENOMIC DNA]</scope>
</reference>
<proteinExistence type="predicted"/>
<keyword evidence="2" id="KW-1185">Reference proteome</keyword>
<name>H2XXH8_CIOIN</name>
<dbReference type="InParanoid" id="H2XXH8"/>
<reference evidence="1" key="4">
    <citation type="submission" date="2025-09" db="UniProtKB">
        <authorList>
            <consortium name="Ensembl"/>
        </authorList>
    </citation>
    <scope>IDENTIFICATION</scope>
</reference>
<dbReference type="Ensembl" id="ENSCINT00000032994.1">
    <property type="protein sequence ID" value="ENSCINP00000034362.1"/>
    <property type="gene ID" value="ENSCING00000020872.1"/>
</dbReference>
<reference evidence="1" key="3">
    <citation type="submission" date="2025-08" db="UniProtKB">
        <authorList>
            <consortium name="Ensembl"/>
        </authorList>
    </citation>
    <scope>IDENTIFICATION</scope>
</reference>